<evidence type="ECO:0000256" key="7">
    <source>
        <dbReference type="RuleBase" id="RU003792"/>
    </source>
</evidence>
<comment type="subunit">
    <text evidence="4">Homodimer.</text>
</comment>
<evidence type="ECO:0000256" key="1">
    <source>
        <dbReference type="ARBA" id="ARBA00009375"/>
    </source>
</evidence>
<dbReference type="InterPro" id="IPR001406">
    <property type="entry name" value="PsdUridine_synth_TruA"/>
</dbReference>
<dbReference type="PANTHER" id="PTHR11142">
    <property type="entry name" value="PSEUDOURIDYLATE SYNTHASE"/>
    <property type="match status" value="1"/>
</dbReference>
<feature type="active site" description="Nucleophile" evidence="4 5">
    <location>
        <position position="54"/>
    </location>
</feature>
<dbReference type="Proteomes" id="UP000237839">
    <property type="component" value="Unassembled WGS sequence"/>
</dbReference>
<dbReference type="InterPro" id="IPR020097">
    <property type="entry name" value="PsdUridine_synth_TruA_a/b_dom"/>
</dbReference>
<sequence>MQLKRIVLGVQYDGRPWLGWQSQPNGQTVQDMLEKALQSIATQPVKVSCAGRTDAGVHALEQVVHFDTDIDRSLTSWVRGVNAHLPESIAVRWSSEIAQASEPELEFHARFSARARTYHYVLYNHPVRSPLLSGRVGWVFRPLDEQKMQDAAQYLVGEHDFSAFRATTCQAKSPVKTMHEITLQRQGNFIFLTLRASAFLHHMVRNIVGSLIAVGVGKYEPEWMQEVLQTADRSISAPTFMPDGLYLAKVDYDPKWNLPQQISSLNWFA</sequence>
<feature type="domain" description="Pseudouridine synthase I TruA alpha/beta" evidence="8">
    <location>
        <begin position="11"/>
        <end position="97"/>
    </location>
</feature>
<comment type="caution">
    <text evidence="4">Lacks conserved residue(s) required for the propagation of feature annotation.</text>
</comment>
<evidence type="ECO:0000256" key="5">
    <source>
        <dbReference type="PIRSR" id="PIRSR001430-1"/>
    </source>
</evidence>
<feature type="binding site" evidence="4 6">
    <location>
        <position position="118"/>
    </location>
    <ligand>
        <name>substrate</name>
    </ligand>
</feature>
<feature type="domain" description="Pseudouridine synthase I TruA alpha/beta" evidence="8">
    <location>
        <begin position="151"/>
        <end position="253"/>
    </location>
</feature>
<evidence type="ECO:0000256" key="4">
    <source>
        <dbReference type="HAMAP-Rule" id="MF_00171"/>
    </source>
</evidence>
<protein>
    <recommendedName>
        <fullName evidence="4">tRNA pseudouridine synthase A</fullName>
        <ecNumber evidence="4">5.4.99.12</ecNumber>
    </recommendedName>
    <alternativeName>
        <fullName evidence="4">tRNA pseudouridine(38-40) synthase</fullName>
    </alternativeName>
    <alternativeName>
        <fullName evidence="4">tRNA pseudouridylate synthase I</fullName>
    </alternativeName>
    <alternativeName>
        <fullName evidence="4">tRNA-uridine isomerase I</fullName>
    </alternativeName>
</protein>
<dbReference type="GO" id="GO:0003723">
    <property type="term" value="F:RNA binding"/>
    <property type="evidence" value="ECO:0007669"/>
    <property type="project" value="InterPro"/>
</dbReference>
<comment type="function">
    <text evidence="4">Formation of pseudouridine at positions 38, 39 and 40 in the anticodon stem and loop of transfer RNAs.</text>
</comment>
<dbReference type="GO" id="GO:0160147">
    <property type="term" value="F:tRNA pseudouridine(38-40) synthase activity"/>
    <property type="evidence" value="ECO:0007669"/>
    <property type="project" value="UniProtKB-EC"/>
</dbReference>
<dbReference type="InterPro" id="IPR020103">
    <property type="entry name" value="PsdUridine_synth_cat_dom_sf"/>
</dbReference>
<evidence type="ECO:0000256" key="3">
    <source>
        <dbReference type="ARBA" id="ARBA00023235"/>
    </source>
</evidence>
<dbReference type="CDD" id="cd02570">
    <property type="entry name" value="PseudoU_synth_EcTruA"/>
    <property type="match status" value="1"/>
</dbReference>
<gene>
    <name evidence="4" type="primary">truA</name>
    <name evidence="9" type="ORF">S2091_2242</name>
</gene>
<dbReference type="PANTHER" id="PTHR11142:SF0">
    <property type="entry name" value="TRNA PSEUDOURIDINE SYNTHASE-LIKE 1"/>
    <property type="match status" value="1"/>
</dbReference>
<dbReference type="Pfam" id="PF01416">
    <property type="entry name" value="PseudoU_synth_1"/>
    <property type="match status" value="2"/>
</dbReference>
<dbReference type="HAMAP" id="MF_00171">
    <property type="entry name" value="TruA"/>
    <property type="match status" value="1"/>
</dbReference>
<evidence type="ECO:0000256" key="2">
    <source>
        <dbReference type="ARBA" id="ARBA00022694"/>
    </source>
</evidence>
<dbReference type="EC" id="5.4.99.12" evidence="4"/>
<evidence type="ECO:0000256" key="6">
    <source>
        <dbReference type="PIRSR" id="PIRSR001430-2"/>
    </source>
</evidence>
<dbReference type="OrthoDB" id="9811823at2"/>
<dbReference type="RefSeq" id="WP_105531886.1">
    <property type="nucleotide sequence ID" value="NZ_PUGF01000009.1"/>
</dbReference>
<accession>A0A2S9GZV9</accession>
<dbReference type="Gene3D" id="3.30.70.660">
    <property type="entry name" value="Pseudouridine synthase I, catalytic domain, C-terminal subdomain"/>
    <property type="match status" value="1"/>
</dbReference>
<evidence type="ECO:0000259" key="8">
    <source>
        <dbReference type="Pfam" id="PF01416"/>
    </source>
</evidence>
<evidence type="ECO:0000313" key="10">
    <source>
        <dbReference type="Proteomes" id="UP000237839"/>
    </source>
</evidence>
<dbReference type="GO" id="GO:0031119">
    <property type="term" value="P:tRNA pseudouridine synthesis"/>
    <property type="evidence" value="ECO:0007669"/>
    <property type="project" value="UniProtKB-UniRule"/>
</dbReference>
<organism evidence="9 10">
    <name type="scientific">Solimicrobium silvestre</name>
    <dbReference type="NCBI Taxonomy" id="2099400"/>
    <lineage>
        <taxon>Bacteria</taxon>
        <taxon>Pseudomonadati</taxon>
        <taxon>Pseudomonadota</taxon>
        <taxon>Betaproteobacteria</taxon>
        <taxon>Burkholderiales</taxon>
        <taxon>Oxalobacteraceae</taxon>
        <taxon>Solimicrobium</taxon>
    </lineage>
</organism>
<keyword evidence="2 4" id="KW-0819">tRNA processing</keyword>
<name>A0A2S9GZV9_9BURK</name>
<dbReference type="FunFam" id="3.30.70.580:FF:000001">
    <property type="entry name" value="tRNA pseudouridine synthase A"/>
    <property type="match status" value="1"/>
</dbReference>
<dbReference type="EMBL" id="PUGF01000009">
    <property type="protein sequence ID" value="PRC93156.1"/>
    <property type="molecule type" value="Genomic_DNA"/>
</dbReference>
<keyword evidence="10" id="KW-1185">Reference proteome</keyword>
<dbReference type="InterPro" id="IPR020094">
    <property type="entry name" value="TruA/RsuA/RluB/E/F_N"/>
</dbReference>
<proteinExistence type="inferred from homology"/>
<dbReference type="AlphaFoldDB" id="A0A2S9GZV9"/>
<dbReference type="NCBIfam" id="TIGR00071">
    <property type="entry name" value="hisT_truA"/>
    <property type="match status" value="1"/>
</dbReference>
<dbReference type="PIRSF" id="PIRSF001430">
    <property type="entry name" value="tRNA_psdUrid_synth"/>
    <property type="match status" value="1"/>
</dbReference>
<reference evidence="9 10" key="1">
    <citation type="submission" date="2018-02" db="EMBL/GenBank/DDBJ databases">
        <title>Solimicrobium silvestre gen. nov., sp. nov., isolated from alpine forest soil.</title>
        <authorList>
            <person name="Margesin R."/>
            <person name="Albuquerque L."/>
            <person name="Zhang D.-C."/>
            <person name="Froufe H.J.C."/>
            <person name="Severino R."/>
            <person name="Roxo I."/>
            <person name="Egas C."/>
            <person name="Da Costa M.S."/>
        </authorList>
    </citation>
    <scope>NUCLEOTIDE SEQUENCE [LARGE SCALE GENOMIC DNA]</scope>
    <source>
        <strain evidence="9 10">S20-91</strain>
    </source>
</reference>
<dbReference type="Gene3D" id="3.30.70.580">
    <property type="entry name" value="Pseudouridine synthase I, catalytic domain, N-terminal subdomain"/>
    <property type="match status" value="1"/>
</dbReference>
<dbReference type="SUPFAM" id="SSF55120">
    <property type="entry name" value="Pseudouridine synthase"/>
    <property type="match status" value="1"/>
</dbReference>
<keyword evidence="3 4" id="KW-0413">Isomerase</keyword>
<dbReference type="InterPro" id="IPR020095">
    <property type="entry name" value="PsdUridine_synth_TruA_C"/>
</dbReference>
<comment type="caution">
    <text evidence="9">The sequence shown here is derived from an EMBL/GenBank/DDBJ whole genome shotgun (WGS) entry which is preliminary data.</text>
</comment>
<evidence type="ECO:0000313" key="9">
    <source>
        <dbReference type="EMBL" id="PRC93156.1"/>
    </source>
</evidence>
<comment type="catalytic activity">
    <reaction evidence="4 7">
        <text>uridine(38/39/40) in tRNA = pseudouridine(38/39/40) in tRNA</text>
        <dbReference type="Rhea" id="RHEA:22376"/>
        <dbReference type="Rhea" id="RHEA-COMP:10085"/>
        <dbReference type="Rhea" id="RHEA-COMP:10087"/>
        <dbReference type="ChEBI" id="CHEBI:65314"/>
        <dbReference type="ChEBI" id="CHEBI:65315"/>
        <dbReference type="EC" id="5.4.99.12"/>
    </reaction>
</comment>
<comment type="similarity">
    <text evidence="1 4 7">Belongs to the tRNA pseudouridine synthase TruA family.</text>
</comment>